<dbReference type="InterPro" id="IPR035952">
    <property type="entry name" value="Rhomboid-like_sf"/>
</dbReference>
<dbReference type="RefSeq" id="WP_158363685.1">
    <property type="nucleotide sequence ID" value="NZ_JAOQKC010000012.1"/>
</dbReference>
<dbReference type="Proteomes" id="UP001652461">
    <property type="component" value="Unassembled WGS sequence"/>
</dbReference>
<keyword evidence="3 5" id="KW-1133">Transmembrane helix</keyword>
<sequence length="293" mass="33844">MNWIDKLEKKFGRYAIHNLMYYVIILYALGYVINVVAPDFYTGYLSLDPTAILHGQIWRIVTFIIYPPSTGLFFFLISMYLYYSIGRVLEMQWGAFRFNLYLLTGMLLHVVAAFLSCYVFGANIGPMFGTYYLNYSLFFAFAATYPNMQFLLFFIIPIKAKWLGIINAIYFGVTIVAGFAAPYLSYNTILTLIQAGIVPHPAYAVMALVSLGNFLIFFFGMRNVKRYSPKEIHRRKVYSRSVQQGEKRASIHKCAVCGRTEKDGDDLVFRYCSKCNGNYEYCQDHLFTHEHVK</sequence>
<feature type="transmembrane region" description="Helical" evidence="5">
    <location>
        <begin position="201"/>
        <end position="220"/>
    </location>
</feature>
<gene>
    <name evidence="6" type="ORF">OCV63_10010</name>
</gene>
<keyword evidence="4 5" id="KW-0472">Membrane</keyword>
<protein>
    <recommendedName>
        <fullName evidence="8">Rhomboid family intramembrane serine protease</fullName>
    </recommendedName>
</protein>
<reference evidence="6 7" key="1">
    <citation type="journal article" date="2021" name="ISME Commun">
        <title>Automated analysis of genomic sequences facilitates high-throughput and comprehensive description of bacteria.</title>
        <authorList>
            <person name="Hitch T.C.A."/>
        </authorList>
    </citation>
    <scope>NUCLEOTIDE SEQUENCE [LARGE SCALE GENOMIC DNA]</scope>
    <source>
        <strain evidence="6 7">Sanger_04</strain>
    </source>
</reference>
<feature type="transmembrane region" description="Helical" evidence="5">
    <location>
        <begin position="20"/>
        <end position="37"/>
    </location>
</feature>
<feature type="transmembrane region" description="Helical" evidence="5">
    <location>
        <begin position="162"/>
        <end position="181"/>
    </location>
</feature>
<evidence type="ECO:0000313" key="6">
    <source>
        <dbReference type="EMBL" id="MCU6697230.1"/>
    </source>
</evidence>
<feature type="transmembrane region" description="Helical" evidence="5">
    <location>
        <begin position="95"/>
        <end position="121"/>
    </location>
</feature>
<keyword evidence="7" id="KW-1185">Reference proteome</keyword>
<feature type="transmembrane region" description="Helical" evidence="5">
    <location>
        <begin position="57"/>
        <end position="83"/>
    </location>
</feature>
<accession>A0ABT2RY22</accession>
<comment type="subcellular location">
    <subcellularLocation>
        <location evidence="1">Membrane</location>
        <topology evidence="1">Multi-pass membrane protein</topology>
    </subcellularLocation>
</comment>
<dbReference type="EMBL" id="JAOQKC010000012">
    <property type="protein sequence ID" value="MCU6697230.1"/>
    <property type="molecule type" value="Genomic_DNA"/>
</dbReference>
<name>A0ABT2RY22_9FIRM</name>
<feature type="transmembrane region" description="Helical" evidence="5">
    <location>
        <begin position="133"/>
        <end position="155"/>
    </location>
</feature>
<dbReference type="SUPFAM" id="SSF144091">
    <property type="entry name" value="Rhomboid-like"/>
    <property type="match status" value="1"/>
</dbReference>
<evidence type="ECO:0008006" key="8">
    <source>
        <dbReference type="Google" id="ProtNLM"/>
    </source>
</evidence>
<proteinExistence type="predicted"/>
<evidence type="ECO:0000256" key="1">
    <source>
        <dbReference type="ARBA" id="ARBA00004141"/>
    </source>
</evidence>
<keyword evidence="2 5" id="KW-0812">Transmembrane</keyword>
<evidence type="ECO:0000313" key="7">
    <source>
        <dbReference type="Proteomes" id="UP001652461"/>
    </source>
</evidence>
<evidence type="ECO:0000256" key="3">
    <source>
        <dbReference type="ARBA" id="ARBA00022989"/>
    </source>
</evidence>
<dbReference type="Gene3D" id="1.20.1540.10">
    <property type="entry name" value="Rhomboid-like"/>
    <property type="match status" value="1"/>
</dbReference>
<organism evidence="6 7">
    <name type="scientific">Laedolimicola ammoniilytica</name>
    <dbReference type="NCBI Taxonomy" id="2981771"/>
    <lineage>
        <taxon>Bacteria</taxon>
        <taxon>Bacillati</taxon>
        <taxon>Bacillota</taxon>
        <taxon>Clostridia</taxon>
        <taxon>Lachnospirales</taxon>
        <taxon>Lachnospiraceae</taxon>
        <taxon>Laedolimicola</taxon>
    </lineage>
</organism>
<evidence type="ECO:0000256" key="2">
    <source>
        <dbReference type="ARBA" id="ARBA00022692"/>
    </source>
</evidence>
<evidence type="ECO:0000256" key="4">
    <source>
        <dbReference type="ARBA" id="ARBA00023136"/>
    </source>
</evidence>
<evidence type="ECO:0000256" key="5">
    <source>
        <dbReference type="SAM" id="Phobius"/>
    </source>
</evidence>
<comment type="caution">
    <text evidence="6">The sequence shown here is derived from an EMBL/GenBank/DDBJ whole genome shotgun (WGS) entry which is preliminary data.</text>
</comment>